<accession>A0A2G5HIX8</accession>
<evidence type="ECO:0000256" key="7">
    <source>
        <dbReference type="ARBA" id="ARBA00023136"/>
    </source>
</evidence>
<evidence type="ECO:0000313" key="15">
    <source>
        <dbReference type="Proteomes" id="UP001302367"/>
    </source>
</evidence>
<dbReference type="EMBL" id="CP134190">
    <property type="protein sequence ID" value="WPB06248.1"/>
    <property type="molecule type" value="Genomic_DNA"/>
</dbReference>
<comment type="function">
    <text evidence="8">Essential component of the signal peptidase complex (SPC) which catalyzes the cleavage of N-terminal signal sequences from nascent proteins as they are translocated into the lumen of the endoplasmic reticulum. Essential for the SPC catalytic activity, possibly by stabilizing and positioning the active center of the complex close to the lumenal surface. Essential for viability.</text>
</comment>
<name>A0A2G5HIX8_CERBT</name>
<dbReference type="AlphaFoldDB" id="A0A2G5HIX8"/>
<evidence type="ECO:0000256" key="8">
    <source>
        <dbReference type="ARBA" id="ARBA00045670"/>
    </source>
</evidence>
<evidence type="ECO:0000256" key="2">
    <source>
        <dbReference type="ARBA" id="ARBA00009289"/>
    </source>
</evidence>
<evidence type="ECO:0000256" key="5">
    <source>
        <dbReference type="ARBA" id="ARBA00022968"/>
    </source>
</evidence>
<gene>
    <name evidence="12" type="ORF">CB0940_09436</name>
    <name evidence="13" type="ORF">RHO25_010905</name>
</gene>
<feature type="compositionally biased region" description="Basic and acidic residues" evidence="10">
    <location>
        <begin position="236"/>
        <end position="245"/>
    </location>
</feature>
<comment type="subcellular location">
    <subcellularLocation>
        <location evidence="1">Endoplasmic reticulum membrane</location>
        <topology evidence="1">Single-pass type II membrane protein</topology>
    </subcellularLocation>
</comment>
<keyword evidence="3 11" id="KW-0812">Transmembrane</keyword>
<reference evidence="12 14" key="1">
    <citation type="submission" date="2015-10" db="EMBL/GenBank/DDBJ databases">
        <title>The cercosporin biosynthetic gene cluster was horizontally transferred to several fungal lineages and shown to be expanded in Cercospora beticola based on microsynteny with recipient genomes.</title>
        <authorList>
            <person name="De Jonge R."/>
            <person name="Ebert M.K."/>
            <person name="Suttle J.C."/>
            <person name="Jurick Ii W.M."/>
            <person name="Secor G.A."/>
            <person name="Thomma B.P."/>
            <person name="Van De Peer Y."/>
            <person name="Bolton M.D."/>
        </authorList>
    </citation>
    <scope>NUCLEOTIDE SEQUENCE [LARGE SCALE GENOMIC DNA]</scope>
    <source>
        <strain evidence="12 14">09-40</strain>
    </source>
</reference>
<dbReference type="GO" id="GO:0005787">
    <property type="term" value="C:signal peptidase complex"/>
    <property type="evidence" value="ECO:0007669"/>
    <property type="project" value="UniProtKB-UniRule"/>
</dbReference>
<dbReference type="Pfam" id="PF04573">
    <property type="entry name" value="SPC22"/>
    <property type="match status" value="2"/>
</dbReference>
<reference evidence="13 15" key="2">
    <citation type="submission" date="2023-09" db="EMBL/GenBank/DDBJ databases">
        <title>Complete-Gapless Cercospora beticola genome.</title>
        <authorList>
            <person name="Wyatt N.A."/>
            <person name="Spanner R.E."/>
            <person name="Bolton M.D."/>
        </authorList>
    </citation>
    <scope>NUCLEOTIDE SEQUENCE [LARGE SCALE GENOMIC DNA]</scope>
    <source>
        <strain evidence="13">Cb09-40</strain>
    </source>
</reference>
<keyword evidence="7 9" id="KW-0472">Membrane</keyword>
<evidence type="ECO:0000256" key="1">
    <source>
        <dbReference type="ARBA" id="ARBA00004648"/>
    </source>
</evidence>
<sequence length="255" mass="28301">MHSSLVRIQNVFGFFTSVAFAVAAAIAVSVLLSPQDPSASLELRNVRVARGRPHYYSTKREEYAHVTFDLDADLSSLFNWNTKQIFAYITASYPSDDPQNVPDSEIVVWDAIIPADNAPLHPNTWIHPTSKSKDGKKVKKPSRKERALGLGGKAYPEGKQPGIIKLENQKPKYQITDVTGKIADKQFATLTLHWNVQPYVGALTWTNWNTFGRWRGLLGGMSDPFNFPSIKASETVKKEDLKTETGAEANRGSPA</sequence>
<evidence type="ECO:0000256" key="3">
    <source>
        <dbReference type="ARBA" id="ARBA00022692"/>
    </source>
</evidence>
<evidence type="ECO:0000256" key="10">
    <source>
        <dbReference type="SAM" id="MobiDB-lite"/>
    </source>
</evidence>
<evidence type="ECO:0000313" key="12">
    <source>
        <dbReference type="EMBL" id="PIA92172.1"/>
    </source>
</evidence>
<organism evidence="12 14">
    <name type="scientific">Cercospora beticola</name>
    <name type="common">Sugarbeet leaf spot fungus</name>
    <dbReference type="NCBI Taxonomy" id="122368"/>
    <lineage>
        <taxon>Eukaryota</taxon>
        <taxon>Fungi</taxon>
        <taxon>Dikarya</taxon>
        <taxon>Ascomycota</taxon>
        <taxon>Pezizomycotina</taxon>
        <taxon>Dothideomycetes</taxon>
        <taxon>Dothideomycetidae</taxon>
        <taxon>Mycosphaerellales</taxon>
        <taxon>Mycosphaerellaceae</taxon>
        <taxon>Cercospora</taxon>
    </lineage>
</organism>
<proteinExistence type="inferred from homology"/>
<keyword evidence="5" id="KW-0735">Signal-anchor</keyword>
<feature type="compositionally biased region" description="Basic residues" evidence="10">
    <location>
        <begin position="134"/>
        <end position="143"/>
    </location>
</feature>
<protein>
    <recommendedName>
        <fullName evidence="9">Signal peptidase subunit 3</fullName>
    </recommendedName>
</protein>
<dbReference type="Proteomes" id="UP001302367">
    <property type="component" value="Chromosome 7"/>
</dbReference>
<keyword evidence="15" id="KW-1185">Reference proteome</keyword>
<evidence type="ECO:0000313" key="13">
    <source>
        <dbReference type="EMBL" id="WPB06248.1"/>
    </source>
</evidence>
<dbReference type="PANTHER" id="PTHR12804">
    <property type="entry name" value="MICROSOMAL SIGNAL PEPTIDASE 23 KD SUBUNIT SPC22/23"/>
    <property type="match status" value="1"/>
</dbReference>
<dbReference type="Proteomes" id="UP000230605">
    <property type="component" value="Chromosome 7"/>
</dbReference>
<dbReference type="PANTHER" id="PTHR12804:SF0">
    <property type="entry name" value="SIGNAL PEPTIDASE COMPLEX SUBUNIT 3"/>
    <property type="match status" value="1"/>
</dbReference>
<dbReference type="GO" id="GO:0045047">
    <property type="term" value="P:protein targeting to ER"/>
    <property type="evidence" value="ECO:0007669"/>
    <property type="project" value="TreeGrafter"/>
</dbReference>
<keyword evidence="6 11" id="KW-1133">Transmembrane helix</keyword>
<feature type="region of interest" description="Disordered" evidence="10">
    <location>
        <begin position="236"/>
        <end position="255"/>
    </location>
</feature>
<dbReference type="GO" id="GO:0006465">
    <property type="term" value="P:signal peptide processing"/>
    <property type="evidence" value="ECO:0007669"/>
    <property type="project" value="UniProtKB-UniRule"/>
</dbReference>
<feature type="transmembrane region" description="Helical" evidence="11">
    <location>
        <begin position="12"/>
        <end position="32"/>
    </location>
</feature>
<evidence type="ECO:0000313" key="14">
    <source>
        <dbReference type="Proteomes" id="UP000230605"/>
    </source>
</evidence>
<evidence type="ECO:0000256" key="11">
    <source>
        <dbReference type="SAM" id="Phobius"/>
    </source>
</evidence>
<evidence type="ECO:0000256" key="4">
    <source>
        <dbReference type="ARBA" id="ARBA00022824"/>
    </source>
</evidence>
<dbReference type="OrthoDB" id="10261524at2759"/>
<evidence type="ECO:0000256" key="6">
    <source>
        <dbReference type="ARBA" id="ARBA00022989"/>
    </source>
</evidence>
<evidence type="ECO:0000256" key="9">
    <source>
        <dbReference type="PIRNR" id="PIRNR016089"/>
    </source>
</evidence>
<feature type="region of interest" description="Disordered" evidence="10">
    <location>
        <begin position="123"/>
        <end position="152"/>
    </location>
</feature>
<dbReference type="PIRSF" id="PIRSF016089">
    <property type="entry name" value="SPC22"/>
    <property type="match status" value="1"/>
</dbReference>
<dbReference type="EMBL" id="LKMD01000106">
    <property type="protein sequence ID" value="PIA92172.1"/>
    <property type="molecule type" value="Genomic_DNA"/>
</dbReference>
<keyword evidence="4 9" id="KW-0256">Endoplasmic reticulum</keyword>
<comment type="similarity">
    <text evidence="2 9">Belongs to the SPCS3 family.</text>
</comment>
<dbReference type="InterPro" id="IPR007653">
    <property type="entry name" value="SPC3"/>
</dbReference>